<reference evidence="3 4" key="1">
    <citation type="submission" date="2024-04" db="EMBL/GenBank/DDBJ databases">
        <title>Tritrichomonas musculus Genome.</title>
        <authorList>
            <person name="Alves-Ferreira E."/>
            <person name="Grigg M."/>
            <person name="Lorenzi H."/>
            <person name="Galac M."/>
        </authorList>
    </citation>
    <scope>NUCLEOTIDE SEQUENCE [LARGE SCALE GENOMIC DNA]</scope>
    <source>
        <strain evidence="3 4">EAF2021</strain>
    </source>
</reference>
<comment type="caution">
    <text evidence="3">The sequence shown here is derived from an EMBL/GenBank/DDBJ whole genome shotgun (WGS) entry which is preliminary data.</text>
</comment>
<evidence type="ECO:0000313" key="4">
    <source>
        <dbReference type="Proteomes" id="UP001470230"/>
    </source>
</evidence>
<protein>
    <submittedName>
        <fullName evidence="3">Uncharacterized protein</fullName>
    </submittedName>
</protein>
<evidence type="ECO:0000256" key="1">
    <source>
        <dbReference type="SAM" id="Coils"/>
    </source>
</evidence>
<sequence length="469" mass="54409">MDSSFNSEDDLDLIKEIECINSINSDVDLNDNKSKQTNSNNNTKPSINTQPEKITETIDFSKPISPKTPRKKRRSPKKTNFAPKIDLDALLGPSENIFNDDNNDFLDLSPRKDSMISSPKESIEVTNTSFSLTEERIMNHANQAFQKLTEDFLFELKSLFEDDYHLQNIIYTYLMSLLSDIRSEIRFVNESVEFPQIDFNIDLDINSLNIHKSIIKNNFQIHQYIDQISELKSSLSQNIKKSQNNLDHEIQSRDNEVMSTSKINNSKLQYMEQLMKKEHQMQKRLFELNFSLELYEIYNSVVKQKIEDLETAETLKQQKIDSSVLIQQNLERLQDEISNTNINSENKRLLNKVKQIIDEKKEIQQSIDSLCLSAKTFFTFPNNSLYNNNYSMNYQSRSFSAPFTPRSPIVQSPKSGSPSNYDEGRVFYGQVNQTPDHYAINKSDSPYTQTSFPGMLNPMNYNMNIPNYI</sequence>
<organism evidence="3 4">
    <name type="scientific">Tritrichomonas musculus</name>
    <dbReference type="NCBI Taxonomy" id="1915356"/>
    <lineage>
        <taxon>Eukaryota</taxon>
        <taxon>Metamonada</taxon>
        <taxon>Parabasalia</taxon>
        <taxon>Tritrichomonadida</taxon>
        <taxon>Tritrichomonadidae</taxon>
        <taxon>Tritrichomonas</taxon>
    </lineage>
</organism>
<accession>A0ABR2HAW5</accession>
<feature type="region of interest" description="Disordered" evidence="2">
    <location>
        <begin position="25"/>
        <end position="79"/>
    </location>
</feature>
<dbReference type="EMBL" id="JAPFFF010000037">
    <property type="protein sequence ID" value="KAK8842687.1"/>
    <property type="molecule type" value="Genomic_DNA"/>
</dbReference>
<evidence type="ECO:0000256" key="2">
    <source>
        <dbReference type="SAM" id="MobiDB-lite"/>
    </source>
</evidence>
<keyword evidence="4" id="KW-1185">Reference proteome</keyword>
<keyword evidence="1" id="KW-0175">Coiled coil</keyword>
<feature type="compositionally biased region" description="Basic residues" evidence="2">
    <location>
        <begin position="68"/>
        <end position="77"/>
    </location>
</feature>
<evidence type="ECO:0000313" key="3">
    <source>
        <dbReference type="EMBL" id="KAK8842687.1"/>
    </source>
</evidence>
<gene>
    <name evidence="3" type="ORF">M9Y10_025547</name>
</gene>
<name>A0ABR2HAW5_9EUKA</name>
<dbReference type="Proteomes" id="UP001470230">
    <property type="component" value="Unassembled WGS sequence"/>
</dbReference>
<feature type="coiled-coil region" evidence="1">
    <location>
        <begin position="330"/>
        <end position="366"/>
    </location>
</feature>
<proteinExistence type="predicted"/>
<feature type="compositionally biased region" description="Low complexity" evidence="2">
    <location>
        <begin position="35"/>
        <end position="44"/>
    </location>
</feature>